<dbReference type="AlphaFoldDB" id="A0A512J138"/>
<dbReference type="Proteomes" id="UP000321960">
    <property type="component" value="Unassembled WGS sequence"/>
</dbReference>
<evidence type="ECO:0000313" key="3">
    <source>
        <dbReference type="Proteomes" id="UP000321960"/>
    </source>
</evidence>
<evidence type="ECO:0000256" key="1">
    <source>
        <dbReference type="SAM" id="MobiDB-lite"/>
    </source>
</evidence>
<protein>
    <submittedName>
        <fullName evidence="2">Uncharacterized protein</fullName>
    </submittedName>
</protein>
<name>A0A512J138_9HYPH</name>
<dbReference type="OrthoDB" id="7998199at2"/>
<gene>
    <name evidence="2" type="ORF">MOX02_17290</name>
</gene>
<evidence type="ECO:0000313" key="2">
    <source>
        <dbReference type="EMBL" id="GEP03691.1"/>
    </source>
</evidence>
<comment type="caution">
    <text evidence="2">The sequence shown here is derived from an EMBL/GenBank/DDBJ whole genome shotgun (WGS) entry which is preliminary data.</text>
</comment>
<accession>A0A512J138</accession>
<feature type="region of interest" description="Disordered" evidence="1">
    <location>
        <begin position="46"/>
        <end position="66"/>
    </location>
</feature>
<reference evidence="2 3" key="1">
    <citation type="submission" date="2019-07" db="EMBL/GenBank/DDBJ databases">
        <title>Whole genome shotgun sequence of Methylobacterium oxalidis NBRC 107715.</title>
        <authorList>
            <person name="Hosoyama A."/>
            <person name="Uohara A."/>
            <person name="Ohji S."/>
            <person name="Ichikawa N."/>
        </authorList>
    </citation>
    <scope>NUCLEOTIDE SEQUENCE [LARGE SCALE GENOMIC DNA]</scope>
    <source>
        <strain evidence="2 3">NBRC 107715</strain>
    </source>
</reference>
<proteinExistence type="predicted"/>
<organism evidence="2 3">
    <name type="scientific">Methylobacterium oxalidis</name>
    <dbReference type="NCBI Taxonomy" id="944322"/>
    <lineage>
        <taxon>Bacteria</taxon>
        <taxon>Pseudomonadati</taxon>
        <taxon>Pseudomonadota</taxon>
        <taxon>Alphaproteobacteria</taxon>
        <taxon>Hyphomicrobiales</taxon>
        <taxon>Methylobacteriaceae</taxon>
        <taxon>Methylobacterium</taxon>
    </lineage>
</organism>
<sequence length="66" mass="7292">MEQDDLRPPPYQVTTDRDGEPVIVGTVATELAARARFESAVELCKTRDDAHSHRVVPQHGPGQLRA</sequence>
<dbReference type="EMBL" id="BJZU01000028">
    <property type="protein sequence ID" value="GEP03691.1"/>
    <property type="molecule type" value="Genomic_DNA"/>
</dbReference>